<protein>
    <submittedName>
        <fullName evidence="4">Uncharacterized protein</fullName>
    </submittedName>
</protein>
<evidence type="ECO:0000256" key="1">
    <source>
        <dbReference type="SAM" id="Coils"/>
    </source>
</evidence>
<feature type="coiled-coil region" evidence="1">
    <location>
        <begin position="104"/>
        <end position="138"/>
    </location>
</feature>
<proteinExistence type="predicted"/>
<keyword evidence="3" id="KW-0812">Transmembrane</keyword>
<evidence type="ECO:0000313" key="4">
    <source>
        <dbReference type="EMBL" id="UUI73366.1"/>
    </source>
</evidence>
<dbReference type="EMBL" id="CP101987">
    <property type="protein sequence ID" value="UUI73366.1"/>
    <property type="molecule type" value="Genomic_DNA"/>
</dbReference>
<dbReference type="RefSeq" id="WP_227577673.1">
    <property type="nucleotide sequence ID" value="NZ_CP101987.1"/>
</dbReference>
<feature type="compositionally biased region" description="Low complexity" evidence="2">
    <location>
        <begin position="14"/>
        <end position="48"/>
    </location>
</feature>
<gene>
    <name evidence="4" type="ORF">NP048_08040</name>
</gene>
<organism evidence="4 5">
    <name type="scientific">Cellulomonas xiejunii</name>
    <dbReference type="NCBI Taxonomy" id="2968083"/>
    <lineage>
        <taxon>Bacteria</taxon>
        <taxon>Bacillati</taxon>
        <taxon>Actinomycetota</taxon>
        <taxon>Actinomycetes</taxon>
        <taxon>Micrococcales</taxon>
        <taxon>Cellulomonadaceae</taxon>
        <taxon>Cellulomonas</taxon>
    </lineage>
</organism>
<keyword evidence="3" id="KW-0472">Membrane</keyword>
<accession>A0ABY5KSA8</accession>
<reference evidence="4 5" key="1">
    <citation type="submission" date="2022-07" db="EMBL/GenBank/DDBJ databases">
        <title>Novel species in genus cellulomonas.</title>
        <authorList>
            <person name="Ye L."/>
        </authorList>
    </citation>
    <scope>NUCLEOTIDE SEQUENCE [LARGE SCALE GENOMIC DNA]</scope>
    <source>
        <strain evidence="5">zg-B89</strain>
    </source>
</reference>
<keyword evidence="1" id="KW-0175">Coiled coil</keyword>
<keyword evidence="3" id="KW-1133">Transmembrane helix</keyword>
<evidence type="ECO:0000256" key="2">
    <source>
        <dbReference type="SAM" id="MobiDB-lite"/>
    </source>
</evidence>
<feature type="transmembrane region" description="Helical" evidence="3">
    <location>
        <begin position="60"/>
        <end position="80"/>
    </location>
</feature>
<evidence type="ECO:0000313" key="5">
    <source>
        <dbReference type="Proteomes" id="UP001316384"/>
    </source>
</evidence>
<keyword evidence="5" id="KW-1185">Reference proteome</keyword>
<feature type="region of interest" description="Disordered" evidence="2">
    <location>
        <begin position="1"/>
        <end position="50"/>
    </location>
</feature>
<name>A0ABY5KSA8_9CELL</name>
<dbReference type="Proteomes" id="UP001316384">
    <property type="component" value="Chromosome"/>
</dbReference>
<evidence type="ECO:0000256" key="3">
    <source>
        <dbReference type="SAM" id="Phobius"/>
    </source>
</evidence>
<sequence length="222" mass="23095">MTGPHGSLPDPGHARPAPAASSPTAPLPPGWTGTTPPAAPAADPAPEVAPRRRSGRAVPVLAVLLVAVLVASGLLGWRLWTTTQAWQESAAGWEELARTHGEELAQTTAELEATTGELEATRGQLAAATARITELADEKAQLGDTTAAQQQLADYQQRVSQAAGRVATALATCIDGQEKLIGYLEDAASYDAADIARFRGDVERVCGAATDANTQLQTELSR</sequence>